<name>A0ABV1AN17_9FIRM</name>
<proteinExistence type="predicted"/>
<organism evidence="2 3">
    <name type="scientific">Blautia intestinihominis</name>
    <dbReference type="NCBI Taxonomy" id="3133152"/>
    <lineage>
        <taxon>Bacteria</taxon>
        <taxon>Bacillati</taxon>
        <taxon>Bacillota</taxon>
        <taxon>Clostridia</taxon>
        <taxon>Lachnospirales</taxon>
        <taxon>Lachnospiraceae</taxon>
        <taxon>Blautia</taxon>
    </lineage>
</organism>
<accession>A0ABV1AN17</accession>
<dbReference type="InterPro" id="IPR015991">
    <property type="entry name" value="TatD/YcfH-like"/>
</dbReference>
<reference evidence="2 3" key="1">
    <citation type="submission" date="2024-03" db="EMBL/GenBank/DDBJ databases">
        <title>Human intestinal bacterial collection.</title>
        <authorList>
            <person name="Pauvert C."/>
            <person name="Hitch T.C.A."/>
            <person name="Clavel T."/>
        </authorList>
    </citation>
    <scope>NUCLEOTIDE SEQUENCE [LARGE SCALE GENOMIC DNA]</scope>
    <source>
        <strain evidence="2 3">CLA-AA-H95</strain>
    </source>
</reference>
<dbReference type="PANTHER" id="PTHR46124:SF2">
    <property type="entry name" value="D-AMINOACYL-TRNA DEACYLASE"/>
    <property type="match status" value="1"/>
</dbReference>
<keyword evidence="2" id="KW-0378">Hydrolase</keyword>
<dbReference type="GO" id="GO:0016787">
    <property type="term" value="F:hydrolase activity"/>
    <property type="evidence" value="ECO:0007669"/>
    <property type="project" value="UniProtKB-KW"/>
</dbReference>
<dbReference type="Pfam" id="PF01026">
    <property type="entry name" value="TatD_DNase"/>
    <property type="match status" value="1"/>
</dbReference>
<dbReference type="EMBL" id="JBBMEI010000043">
    <property type="protein sequence ID" value="MEQ2359212.1"/>
    <property type="molecule type" value="Genomic_DNA"/>
</dbReference>
<protein>
    <submittedName>
        <fullName evidence="2">TatD family hydrolase</fullName>
    </submittedName>
</protein>
<keyword evidence="1" id="KW-0479">Metal-binding</keyword>
<dbReference type="NCBIfam" id="TIGR00010">
    <property type="entry name" value="YchF/TatD family DNA exonuclease"/>
    <property type="match status" value="1"/>
</dbReference>
<evidence type="ECO:0000256" key="1">
    <source>
        <dbReference type="ARBA" id="ARBA00022723"/>
    </source>
</evidence>
<evidence type="ECO:0000313" key="3">
    <source>
        <dbReference type="Proteomes" id="UP001446032"/>
    </source>
</evidence>
<evidence type="ECO:0000313" key="2">
    <source>
        <dbReference type="EMBL" id="MEQ2359212.1"/>
    </source>
</evidence>
<keyword evidence="3" id="KW-1185">Reference proteome</keyword>
<dbReference type="RefSeq" id="WP_118252363.1">
    <property type="nucleotide sequence ID" value="NZ_JBBMEI010000043.1"/>
</dbReference>
<comment type="caution">
    <text evidence="2">The sequence shown here is derived from an EMBL/GenBank/DDBJ whole genome shotgun (WGS) entry which is preliminary data.</text>
</comment>
<dbReference type="Proteomes" id="UP001446032">
    <property type="component" value="Unassembled WGS sequence"/>
</dbReference>
<dbReference type="SUPFAM" id="SSF51556">
    <property type="entry name" value="Metallo-dependent hydrolases"/>
    <property type="match status" value="1"/>
</dbReference>
<dbReference type="Gene3D" id="3.20.20.140">
    <property type="entry name" value="Metal-dependent hydrolases"/>
    <property type="match status" value="1"/>
</dbReference>
<dbReference type="InterPro" id="IPR032466">
    <property type="entry name" value="Metal_Hydrolase"/>
</dbReference>
<dbReference type="InterPro" id="IPR001130">
    <property type="entry name" value="TatD-like"/>
</dbReference>
<gene>
    <name evidence="2" type="ORF">WMO75_12925</name>
</gene>
<dbReference type="PANTHER" id="PTHR46124">
    <property type="entry name" value="D-AMINOACYL-TRNA DEACYLASE"/>
    <property type="match status" value="1"/>
</dbReference>
<sequence length="257" mass="29407">MIFETHAHYDDEAFEADREELLDSMQENGIDRIVNACASLESLKDTEALMEKYPFVYGAFGIHPDDADKMTEETLEEIRKLCKLPKAVAVGEIGLDYYWHKEEHEHEIQKKMFRAQMEIAREAQMPFMIHSREAAKDTLDIVKDCMKGGMYGGIIHCFSYAKEMAREYLDMGLYLGIGGVVTFKNAKKLKEVVEYAPLDQIVLETDSPYLSPEPNRGKRNDSRNLVYVAREIARIKGVTEDEVIAVTEGNAERLLLR</sequence>
<dbReference type="CDD" id="cd01310">
    <property type="entry name" value="TatD_DNAse"/>
    <property type="match status" value="1"/>
</dbReference>
<dbReference type="PIRSF" id="PIRSF005902">
    <property type="entry name" value="DNase_TatD"/>
    <property type="match status" value="1"/>
</dbReference>